<feature type="domain" description="Methyltransferase type 11" evidence="1">
    <location>
        <begin position="61"/>
        <end position="156"/>
    </location>
</feature>
<dbReference type="InterPro" id="IPR029063">
    <property type="entry name" value="SAM-dependent_MTases_sf"/>
</dbReference>
<dbReference type="Proteomes" id="UP001208689">
    <property type="component" value="Chromosome"/>
</dbReference>
<dbReference type="Gene3D" id="3.40.50.150">
    <property type="entry name" value="Vaccinia Virus protein VP39"/>
    <property type="match status" value="1"/>
</dbReference>
<evidence type="ECO:0000313" key="3">
    <source>
        <dbReference type="Proteomes" id="UP001208689"/>
    </source>
</evidence>
<protein>
    <recommendedName>
        <fullName evidence="1">Methyltransferase type 11 domain-containing protein</fullName>
    </recommendedName>
</protein>
<keyword evidence="3" id="KW-1185">Reference proteome</keyword>
<gene>
    <name evidence="2" type="ORF">NEF87_002963</name>
</gene>
<evidence type="ECO:0000259" key="1">
    <source>
        <dbReference type="Pfam" id="PF08241"/>
    </source>
</evidence>
<dbReference type="InterPro" id="IPR013216">
    <property type="entry name" value="Methyltransf_11"/>
</dbReference>
<name>A0ABY6HT35_9ARCH</name>
<evidence type="ECO:0000313" key="2">
    <source>
        <dbReference type="EMBL" id="UYP46678.1"/>
    </source>
</evidence>
<dbReference type="EMBL" id="CP104013">
    <property type="protein sequence ID" value="UYP46678.1"/>
    <property type="molecule type" value="Genomic_DNA"/>
</dbReference>
<organism evidence="2 3">
    <name type="scientific">Candidatus Lokiarchaeum ossiferum</name>
    <dbReference type="NCBI Taxonomy" id="2951803"/>
    <lineage>
        <taxon>Archaea</taxon>
        <taxon>Promethearchaeati</taxon>
        <taxon>Promethearchaeota</taxon>
        <taxon>Promethearchaeia</taxon>
        <taxon>Promethearchaeales</taxon>
        <taxon>Promethearchaeaceae</taxon>
        <taxon>Candidatus Lokiarchaeum</taxon>
    </lineage>
</organism>
<dbReference type="CDD" id="cd02440">
    <property type="entry name" value="AdoMet_MTases"/>
    <property type="match status" value="1"/>
</dbReference>
<dbReference type="PANTHER" id="PTHR43861">
    <property type="entry name" value="TRANS-ACONITATE 2-METHYLTRANSFERASE-RELATED"/>
    <property type="match status" value="1"/>
</dbReference>
<proteinExistence type="predicted"/>
<dbReference type="PANTHER" id="PTHR43861:SF1">
    <property type="entry name" value="TRANS-ACONITATE 2-METHYLTRANSFERASE"/>
    <property type="match status" value="1"/>
</dbReference>
<dbReference type="SUPFAM" id="SSF53335">
    <property type="entry name" value="S-adenosyl-L-methionine-dependent methyltransferases"/>
    <property type="match status" value="1"/>
</dbReference>
<reference evidence="2" key="1">
    <citation type="submission" date="2022-09" db="EMBL/GenBank/DDBJ databases">
        <title>Actin cytoskeleton and complex cell architecture in an #Asgard archaeon.</title>
        <authorList>
            <person name="Ponce Toledo R.I."/>
            <person name="Schleper C."/>
            <person name="Rodrigues Oliveira T."/>
            <person name="Wollweber F."/>
            <person name="Xu J."/>
            <person name="Rittmann S."/>
            <person name="Klingl A."/>
            <person name="Pilhofer M."/>
        </authorList>
    </citation>
    <scope>NUCLEOTIDE SEQUENCE</scope>
    <source>
        <strain evidence="2">B-35</strain>
    </source>
</reference>
<accession>A0ABY6HT35</accession>
<sequence length="277" mass="31995">MKKNYKSYFEANQKRWDELVSHHIKSRYYDLEGFKHGKTSLLPTELKELTNLEGKSLLHLQCHFGMDTLSWARDHGAIVTGLDFSENAIEMARELSDVLEIPATFIQANVYDIPTVIHEQFDVVFTSYGVLCWLPDLTGWAKAVSHCMKSGGRFYIVDTHPYGEMLDERYSDRVSLGYPYTSKNGVPHEWEEDGTYADPEGVTTILKNKTEYGWYHSMSEIINALLQAGLHLEFLHESTKGFFKYHPDMVKRADGLWEFKNMRPEIPLTFSLLARKP</sequence>
<dbReference type="Pfam" id="PF08241">
    <property type="entry name" value="Methyltransf_11"/>
    <property type="match status" value="1"/>
</dbReference>